<keyword evidence="5" id="KW-1185">Reference proteome</keyword>
<reference evidence="2 5" key="1">
    <citation type="submission" date="2021-06" db="EMBL/GenBank/DDBJ databases">
        <title>Collection of gut derived symbiotic bacterial strains cultured from healthy donors.</title>
        <authorList>
            <person name="Lin H."/>
            <person name="Littmann E."/>
            <person name="Pamer E.G."/>
        </authorList>
    </citation>
    <scope>NUCLEOTIDE SEQUENCE</scope>
    <source>
        <strain evidence="3 5">MSK.21.70</strain>
        <strain evidence="2">MSK.21.82</strain>
    </source>
</reference>
<dbReference type="InterPro" id="IPR029044">
    <property type="entry name" value="Nucleotide-diphossugar_trans"/>
</dbReference>
<feature type="domain" description="Glycosyltransferase 2-like" evidence="1">
    <location>
        <begin position="5"/>
        <end position="152"/>
    </location>
</feature>
<sequence length="335" mass="38811">MKTLTVAVPCYNSQDYMRHAIEPLLICENDIEILIIDDGSKDKTGEIGDLLEEEYPATIRCIHQENGGHGEAVNTGLKNATGRFFKVLDSDDWFDEASLVKVIQTLKKLGNDVDMMICNYVYDKPSKNTQKPIRYTNALPENKIFRWYDVKYFYPSQNLLMHSIIYRTEVLRASGLVLPKHTFYVDNLFVYEPIPFVQTMYYLNVDLYHYFIGRDDQSVNETVMIGRIDQQIRVNKRMIDAIDIDKLKSRKMRKYLIKYLSMITTVTTVLCVKSGTEENLQKRNDLWAYMKDTKPAVYKEVKKTALGLAMQLNDPLGRKLIVGGYKLAQKLFGFN</sequence>
<dbReference type="Proteomes" id="UP001196408">
    <property type="component" value="Unassembled WGS sequence"/>
</dbReference>
<gene>
    <name evidence="2" type="ORF">KSV97_05665</name>
    <name evidence="3" type="ORF">KSW06_05820</name>
</gene>
<proteinExistence type="predicted"/>
<evidence type="ECO:0000259" key="1">
    <source>
        <dbReference type="Pfam" id="PF00535"/>
    </source>
</evidence>
<dbReference type="GO" id="GO:0016758">
    <property type="term" value="F:hexosyltransferase activity"/>
    <property type="evidence" value="ECO:0007669"/>
    <property type="project" value="UniProtKB-ARBA"/>
</dbReference>
<dbReference type="PANTHER" id="PTHR22916">
    <property type="entry name" value="GLYCOSYLTRANSFERASE"/>
    <property type="match status" value="1"/>
</dbReference>
<dbReference type="SUPFAM" id="SSF53448">
    <property type="entry name" value="Nucleotide-diphospho-sugar transferases"/>
    <property type="match status" value="1"/>
</dbReference>
<dbReference type="Gene3D" id="3.90.550.10">
    <property type="entry name" value="Spore Coat Polysaccharide Biosynthesis Protein SpsA, Chain A"/>
    <property type="match status" value="1"/>
</dbReference>
<protein>
    <submittedName>
        <fullName evidence="2">Glycosyltransferase</fullName>
    </submittedName>
</protein>
<dbReference type="Proteomes" id="UP001197492">
    <property type="component" value="Unassembled WGS sequence"/>
</dbReference>
<dbReference type="InterPro" id="IPR001173">
    <property type="entry name" value="Glyco_trans_2-like"/>
</dbReference>
<evidence type="ECO:0000313" key="5">
    <source>
        <dbReference type="Proteomes" id="UP001197492"/>
    </source>
</evidence>
<dbReference type="AlphaFoldDB" id="A0AAW4MR55"/>
<accession>A0AAW4MR55</accession>
<dbReference type="PANTHER" id="PTHR22916:SF3">
    <property type="entry name" value="UDP-GLCNAC:BETAGAL BETA-1,3-N-ACETYLGLUCOSAMINYLTRANSFERASE-LIKE PROTEIN 1"/>
    <property type="match status" value="1"/>
</dbReference>
<dbReference type="RefSeq" id="WP_129981926.1">
    <property type="nucleotide sequence ID" value="NZ_JAHOEB010000027.1"/>
</dbReference>
<dbReference type="EMBL" id="JAHOEL010000028">
    <property type="protein sequence ID" value="MBV3392769.1"/>
    <property type="molecule type" value="Genomic_DNA"/>
</dbReference>
<evidence type="ECO:0000313" key="4">
    <source>
        <dbReference type="Proteomes" id="UP001196408"/>
    </source>
</evidence>
<dbReference type="EMBL" id="JAHOEF010000028">
    <property type="protein sequence ID" value="MBV3382715.1"/>
    <property type="molecule type" value="Genomic_DNA"/>
</dbReference>
<dbReference type="CDD" id="cd00761">
    <property type="entry name" value="Glyco_tranf_GTA_type"/>
    <property type="match status" value="1"/>
</dbReference>
<name>A0AAW4MR55_9FIRM</name>
<evidence type="ECO:0000313" key="3">
    <source>
        <dbReference type="EMBL" id="MBV3392769.1"/>
    </source>
</evidence>
<organism evidence="2 4">
    <name type="scientific">Catenibacterium mitsuokai</name>
    <dbReference type="NCBI Taxonomy" id="100886"/>
    <lineage>
        <taxon>Bacteria</taxon>
        <taxon>Bacillati</taxon>
        <taxon>Bacillota</taxon>
        <taxon>Erysipelotrichia</taxon>
        <taxon>Erysipelotrichales</taxon>
        <taxon>Coprobacillaceae</taxon>
        <taxon>Catenibacterium</taxon>
    </lineage>
</organism>
<evidence type="ECO:0000313" key="2">
    <source>
        <dbReference type="EMBL" id="MBV3382715.1"/>
    </source>
</evidence>
<dbReference type="GeneID" id="301324204"/>
<dbReference type="Pfam" id="PF00535">
    <property type="entry name" value="Glycos_transf_2"/>
    <property type="match status" value="1"/>
</dbReference>
<comment type="caution">
    <text evidence="2">The sequence shown here is derived from an EMBL/GenBank/DDBJ whole genome shotgun (WGS) entry which is preliminary data.</text>
</comment>